<organism evidence="1">
    <name type="scientific">marine sediment metagenome</name>
    <dbReference type="NCBI Taxonomy" id="412755"/>
    <lineage>
        <taxon>unclassified sequences</taxon>
        <taxon>metagenomes</taxon>
        <taxon>ecological metagenomes</taxon>
    </lineage>
</organism>
<gene>
    <name evidence="1" type="ORF">S01H4_11210</name>
</gene>
<accession>X1APQ0</accession>
<protein>
    <submittedName>
        <fullName evidence="1">Uncharacterized protein</fullName>
    </submittedName>
</protein>
<dbReference type="EMBL" id="BART01004481">
    <property type="protein sequence ID" value="GAG71347.1"/>
    <property type="molecule type" value="Genomic_DNA"/>
</dbReference>
<dbReference type="AlphaFoldDB" id="X1APQ0"/>
<feature type="non-terminal residue" evidence="1">
    <location>
        <position position="1"/>
    </location>
</feature>
<name>X1APQ0_9ZZZZ</name>
<proteinExistence type="predicted"/>
<evidence type="ECO:0000313" key="1">
    <source>
        <dbReference type="EMBL" id="GAG71347.1"/>
    </source>
</evidence>
<reference evidence="1" key="1">
    <citation type="journal article" date="2014" name="Front. Microbiol.">
        <title>High frequency of phylogenetically diverse reductive dehalogenase-homologous genes in deep subseafloor sedimentary metagenomes.</title>
        <authorList>
            <person name="Kawai M."/>
            <person name="Futagami T."/>
            <person name="Toyoda A."/>
            <person name="Takaki Y."/>
            <person name="Nishi S."/>
            <person name="Hori S."/>
            <person name="Arai W."/>
            <person name="Tsubouchi T."/>
            <person name="Morono Y."/>
            <person name="Uchiyama I."/>
            <person name="Ito T."/>
            <person name="Fujiyama A."/>
            <person name="Inagaki F."/>
            <person name="Takami H."/>
        </authorList>
    </citation>
    <scope>NUCLEOTIDE SEQUENCE</scope>
    <source>
        <strain evidence="1">Expedition CK06-06</strain>
    </source>
</reference>
<sequence length="98" mass="11363">GALRFFSGRTMIDLAGLVSPDINHGNMTNYEIMQYLYDNGCNYVVFFDELFVYWAPIIPLAYSKIYTVFLADNVVCGRDTMSVYQIFWEYTEFPANNP</sequence>
<comment type="caution">
    <text evidence="1">The sequence shown here is derived from an EMBL/GenBank/DDBJ whole genome shotgun (WGS) entry which is preliminary data.</text>
</comment>